<name>A0ABV4WK07_9CYAN</name>
<evidence type="ECO:0000313" key="2">
    <source>
        <dbReference type="Proteomes" id="UP001576780"/>
    </source>
</evidence>
<dbReference type="SUPFAM" id="SSF52980">
    <property type="entry name" value="Restriction endonuclease-like"/>
    <property type="match status" value="1"/>
</dbReference>
<sequence>MATAAEYESMITSLQWDGLRTLWDNIENRNTPGWEPGKAFEYLVLRAFQLDGAAVRWPYRVNLFGEEVEQIDGVVHCSGLSCLVESKDFADRKPVNIDPIAKLRNQLLRRPAGTVGLVFSRTGFTNPALILSCFSIPQAILLWNGEDIKYALDNENISEILVLKYRAYIEDVQPDYNVRERYIP</sequence>
<reference evidence="1 2" key="1">
    <citation type="submission" date="2024-09" db="EMBL/GenBank/DDBJ databases">
        <title>Floridaenema gen nov. (Aerosakkonemataceae, Aerosakkonematales ord. nov., Cyanobacteria) from benthic tropical and subtropical fresh waters, with the description of four new species.</title>
        <authorList>
            <person name="Moretto J.A."/>
            <person name="Berthold D.E."/>
            <person name="Lefler F.W."/>
            <person name="Huang I.-S."/>
            <person name="Laughinghouse H. IV."/>
        </authorList>
    </citation>
    <scope>NUCLEOTIDE SEQUENCE [LARGE SCALE GENOMIC DNA]</scope>
    <source>
        <strain evidence="1 2">BLCC-F167</strain>
    </source>
</reference>
<gene>
    <name evidence="1" type="ORF">ACE1CA_12760</name>
</gene>
<accession>A0ABV4WK07</accession>
<dbReference type="RefSeq" id="WP_413277808.1">
    <property type="nucleotide sequence ID" value="NZ_JBHFNT010000107.1"/>
</dbReference>
<protein>
    <recommendedName>
        <fullName evidence="3">Restriction endonuclease type IV Mrr domain-containing protein</fullName>
    </recommendedName>
</protein>
<keyword evidence="2" id="KW-1185">Reference proteome</keyword>
<evidence type="ECO:0000313" key="1">
    <source>
        <dbReference type="EMBL" id="MFB2835395.1"/>
    </source>
</evidence>
<dbReference type="InterPro" id="IPR011335">
    <property type="entry name" value="Restrct_endonuc-II-like"/>
</dbReference>
<evidence type="ECO:0008006" key="3">
    <source>
        <dbReference type="Google" id="ProtNLM"/>
    </source>
</evidence>
<comment type="caution">
    <text evidence="1">The sequence shown here is derived from an EMBL/GenBank/DDBJ whole genome shotgun (WGS) entry which is preliminary data.</text>
</comment>
<dbReference type="EMBL" id="JBHFNT010000107">
    <property type="protein sequence ID" value="MFB2835395.1"/>
    <property type="molecule type" value="Genomic_DNA"/>
</dbReference>
<proteinExistence type="predicted"/>
<organism evidence="1 2">
    <name type="scientific">Floridaenema evergladense BLCC-F167</name>
    <dbReference type="NCBI Taxonomy" id="3153639"/>
    <lineage>
        <taxon>Bacteria</taxon>
        <taxon>Bacillati</taxon>
        <taxon>Cyanobacteriota</taxon>
        <taxon>Cyanophyceae</taxon>
        <taxon>Oscillatoriophycideae</taxon>
        <taxon>Aerosakkonematales</taxon>
        <taxon>Aerosakkonemataceae</taxon>
        <taxon>Floridanema</taxon>
        <taxon>Floridanema evergladense</taxon>
    </lineage>
</organism>
<dbReference type="Proteomes" id="UP001576780">
    <property type="component" value="Unassembled WGS sequence"/>
</dbReference>